<name>B0DET6_LACBS</name>
<dbReference type="EMBL" id="DS547106">
    <property type="protein sequence ID" value="EDR06997.1"/>
    <property type="molecule type" value="Genomic_DNA"/>
</dbReference>
<feature type="compositionally biased region" description="Polar residues" evidence="1">
    <location>
        <begin position="1"/>
        <end position="19"/>
    </location>
</feature>
<dbReference type="HOGENOM" id="CLU_2606444_0_0_1"/>
<gene>
    <name evidence="2" type="ORF">LACBIDRAFT_299498</name>
</gene>
<evidence type="ECO:0000313" key="3">
    <source>
        <dbReference type="Proteomes" id="UP000001194"/>
    </source>
</evidence>
<dbReference type="Proteomes" id="UP000001194">
    <property type="component" value="Unassembled WGS sequence"/>
</dbReference>
<protein>
    <submittedName>
        <fullName evidence="2">Predicted protein</fullName>
    </submittedName>
</protein>
<evidence type="ECO:0000313" key="2">
    <source>
        <dbReference type="EMBL" id="EDR06997.1"/>
    </source>
</evidence>
<dbReference type="InParanoid" id="B0DET6"/>
<dbReference type="AlphaFoldDB" id="B0DET6"/>
<sequence length="79" mass="8375">MNLNNAARSSLSGRGTQSGHVGAGLSRRSSVGRGSPGLKGRHGEIQRMSLPLEKEKERPPLTLAENRISGCGSRTNVNH</sequence>
<dbReference type="GeneID" id="6077964"/>
<accession>B0DET6</accession>
<keyword evidence="3" id="KW-1185">Reference proteome</keyword>
<reference evidence="2 3" key="1">
    <citation type="journal article" date="2008" name="Nature">
        <title>The genome of Laccaria bicolor provides insights into mycorrhizal symbiosis.</title>
        <authorList>
            <person name="Martin F."/>
            <person name="Aerts A."/>
            <person name="Ahren D."/>
            <person name="Brun A."/>
            <person name="Danchin E.G.J."/>
            <person name="Duchaussoy F."/>
            <person name="Gibon J."/>
            <person name="Kohler A."/>
            <person name="Lindquist E."/>
            <person name="Pereda V."/>
            <person name="Salamov A."/>
            <person name="Shapiro H.J."/>
            <person name="Wuyts J."/>
            <person name="Blaudez D."/>
            <person name="Buee M."/>
            <person name="Brokstein P."/>
            <person name="Canbaeck B."/>
            <person name="Cohen D."/>
            <person name="Courty P.E."/>
            <person name="Coutinho P.M."/>
            <person name="Delaruelle C."/>
            <person name="Detter J.C."/>
            <person name="Deveau A."/>
            <person name="DiFazio S."/>
            <person name="Duplessis S."/>
            <person name="Fraissinet-Tachet L."/>
            <person name="Lucic E."/>
            <person name="Frey-Klett P."/>
            <person name="Fourrey C."/>
            <person name="Feussner I."/>
            <person name="Gay G."/>
            <person name="Grimwood J."/>
            <person name="Hoegger P.J."/>
            <person name="Jain P."/>
            <person name="Kilaru S."/>
            <person name="Labbe J."/>
            <person name="Lin Y.C."/>
            <person name="Legue V."/>
            <person name="Le Tacon F."/>
            <person name="Marmeisse R."/>
            <person name="Melayah D."/>
            <person name="Montanini B."/>
            <person name="Muratet M."/>
            <person name="Nehls U."/>
            <person name="Niculita-Hirzel H."/>
            <person name="Oudot-Le Secq M.P."/>
            <person name="Peter M."/>
            <person name="Quesneville H."/>
            <person name="Rajashekar B."/>
            <person name="Reich M."/>
            <person name="Rouhier N."/>
            <person name="Schmutz J."/>
            <person name="Yin T."/>
            <person name="Chalot M."/>
            <person name="Henrissat B."/>
            <person name="Kuees U."/>
            <person name="Lucas S."/>
            <person name="Van de Peer Y."/>
            <person name="Podila G.K."/>
            <person name="Polle A."/>
            <person name="Pukkila P.J."/>
            <person name="Richardson P.M."/>
            <person name="Rouze P."/>
            <person name="Sanders I.R."/>
            <person name="Stajich J.E."/>
            <person name="Tunlid A."/>
            <person name="Tuskan G."/>
            <person name="Grigoriev I.V."/>
        </authorList>
    </citation>
    <scope>NUCLEOTIDE SEQUENCE [LARGE SCALE GENOMIC DNA]</scope>
    <source>
        <strain evidence="3">S238N-H82 / ATCC MYA-4686</strain>
    </source>
</reference>
<dbReference type="KEGG" id="lbc:LACBIDRAFT_299498"/>
<organism evidence="3">
    <name type="scientific">Laccaria bicolor (strain S238N-H82 / ATCC MYA-4686)</name>
    <name type="common">Bicoloured deceiver</name>
    <name type="synonym">Laccaria laccata var. bicolor</name>
    <dbReference type="NCBI Taxonomy" id="486041"/>
    <lineage>
        <taxon>Eukaryota</taxon>
        <taxon>Fungi</taxon>
        <taxon>Dikarya</taxon>
        <taxon>Basidiomycota</taxon>
        <taxon>Agaricomycotina</taxon>
        <taxon>Agaricomycetes</taxon>
        <taxon>Agaricomycetidae</taxon>
        <taxon>Agaricales</taxon>
        <taxon>Agaricineae</taxon>
        <taxon>Hydnangiaceae</taxon>
        <taxon>Laccaria</taxon>
    </lineage>
</organism>
<proteinExistence type="predicted"/>
<feature type="region of interest" description="Disordered" evidence="1">
    <location>
        <begin position="1"/>
        <end position="79"/>
    </location>
</feature>
<dbReference type="RefSeq" id="XP_001882370.1">
    <property type="nucleotide sequence ID" value="XM_001882335.1"/>
</dbReference>
<feature type="compositionally biased region" description="Low complexity" evidence="1">
    <location>
        <begin position="23"/>
        <end position="33"/>
    </location>
</feature>
<evidence type="ECO:0000256" key="1">
    <source>
        <dbReference type="SAM" id="MobiDB-lite"/>
    </source>
</evidence>